<organism evidence="1 2">
    <name type="scientific">Shewanella polaris</name>
    <dbReference type="NCBI Taxonomy" id="2588449"/>
    <lineage>
        <taxon>Bacteria</taxon>
        <taxon>Pseudomonadati</taxon>
        <taxon>Pseudomonadota</taxon>
        <taxon>Gammaproteobacteria</taxon>
        <taxon>Alteromonadales</taxon>
        <taxon>Shewanellaceae</taxon>
        <taxon>Shewanella</taxon>
    </lineage>
</organism>
<dbReference type="Proteomes" id="UP000319809">
    <property type="component" value="Chromosome"/>
</dbReference>
<dbReference type="AlphaFoldDB" id="A0A4Y5YF63"/>
<evidence type="ECO:0000313" key="2">
    <source>
        <dbReference type="Proteomes" id="UP000319809"/>
    </source>
</evidence>
<evidence type="ECO:0000313" key="1">
    <source>
        <dbReference type="EMBL" id="QDE31422.1"/>
    </source>
</evidence>
<proteinExistence type="predicted"/>
<dbReference type="RefSeq" id="WP_140234304.1">
    <property type="nucleotide sequence ID" value="NZ_CP041036.1"/>
</dbReference>
<reference evidence="1 2" key="1">
    <citation type="submission" date="2019-06" db="EMBL/GenBank/DDBJ databases">
        <title>The genome of Shewanella sp. SM1901.</title>
        <authorList>
            <person name="Cha Q."/>
        </authorList>
    </citation>
    <scope>NUCLEOTIDE SEQUENCE [LARGE SCALE GENOMIC DNA]</scope>
    <source>
        <strain evidence="1 2">SM1901</strain>
    </source>
</reference>
<name>A0A4Y5YF63_9GAMM</name>
<keyword evidence="2" id="KW-1185">Reference proteome</keyword>
<protein>
    <submittedName>
        <fullName evidence="1">Uncharacterized protein</fullName>
    </submittedName>
</protein>
<dbReference type="EMBL" id="CP041036">
    <property type="protein sequence ID" value="QDE31422.1"/>
    <property type="molecule type" value="Genomic_DNA"/>
</dbReference>
<dbReference type="KEGG" id="spol:FH971_10870"/>
<gene>
    <name evidence="1" type="ORF">FH971_10870</name>
</gene>
<accession>A0A4Y5YF63</accession>
<sequence>MHRNTMQYKKIFDSMSPEHIEEMNQRQEEEHIKQAYAFKVGYEQDICYLCGKSFKTISKNEPCLHWLLRQCKFKKKDFPEY</sequence>